<sequence>MGDMTIDNAVERTIAGAAGDLVAAIRGRHVVAWRGRWGCLTVIDVHEAAAGAEAFRRTGIVTQSAT</sequence>
<accession>A0A7R7TWA4</accession>
<evidence type="ECO:0000313" key="1">
    <source>
        <dbReference type="EMBL" id="BCO35989.1"/>
    </source>
</evidence>
<organism evidence="1 2">
    <name type="scientific">Mycobacterium heckeshornense</name>
    <dbReference type="NCBI Taxonomy" id="110505"/>
    <lineage>
        <taxon>Bacteria</taxon>
        <taxon>Bacillati</taxon>
        <taxon>Actinomycetota</taxon>
        <taxon>Actinomycetes</taxon>
        <taxon>Mycobacteriales</taxon>
        <taxon>Mycobacteriaceae</taxon>
        <taxon>Mycobacterium</taxon>
    </lineage>
</organism>
<name>A0A7R7TWA4_9MYCO</name>
<dbReference type="AlphaFoldDB" id="A0A7R7TWA4"/>
<keyword evidence="2" id="KW-1185">Reference proteome</keyword>
<evidence type="ECO:0000313" key="2">
    <source>
        <dbReference type="Proteomes" id="UP000595446"/>
    </source>
</evidence>
<dbReference type="Proteomes" id="UP000595446">
    <property type="component" value="Chromosome"/>
</dbReference>
<proteinExistence type="predicted"/>
<reference evidence="1 2" key="1">
    <citation type="submission" date="2020-12" db="EMBL/GenBank/DDBJ databases">
        <title>Complete genome sequence of Mycobacterium heckeshornense JCM 15655T, closely related to a pathogenic non-tuberculous mycobacterial species Mycobacterium xenopi.</title>
        <authorList>
            <person name="Yoshida M."/>
            <person name="Fukano H."/>
            <person name="Asakura T."/>
            <person name="Suzuki M."/>
            <person name="Hoshino Y."/>
        </authorList>
    </citation>
    <scope>NUCLEOTIDE SEQUENCE [LARGE SCALE GENOMIC DNA]</scope>
    <source>
        <strain evidence="1 2">JCM 15655</strain>
    </source>
</reference>
<gene>
    <name evidence="1" type="ORF">MHEC_24220</name>
</gene>
<protein>
    <submittedName>
        <fullName evidence="1">Uncharacterized protein</fullName>
    </submittedName>
</protein>
<dbReference type="EMBL" id="AP024237">
    <property type="protein sequence ID" value="BCO35989.1"/>
    <property type="molecule type" value="Genomic_DNA"/>
</dbReference>